<comment type="caution">
    <text evidence="1">The sequence shown here is derived from an EMBL/GenBank/DDBJ whole genome shotgun (WGS) entry which is preliminary data.</text>
</comment>
<gene>
    <name evidence="1" type="ORF">DVG78_20195</name>
</gene>
<dbReference type="Pfam" id="PF22398">
    <property type="entry name" value="DUF6978"/>
    <property type="match status" value="1"/>
</dbReference>
<dbReference type="InterPro" id="IPR053916">
    <property type="entry name" value="DUF6978"/>
</dbReference>
<evidence type="ECO:0008006" key="3">
    <source>
        <dbReference type="Google" id="ProtNLM"/>
    </source>
</evidence>
<dbReference type="AlphaFoldDB" id="A0A369I6J3"/>
<dbReference type="OrthoDB" id="1340876at2"/>
<protein>
    <recommendedName>
        <fullName evidence="3">Lj965 prophage protein</fullName>
    </recommendedName>
</protein>
<organism evidence="1 2">
    <name type="scientific">Runella aurantiaca</name>
    <dbReference type="NCBI Taxonomy" id="2282308"/>
    <lineage>
        <taxon>Bacteria</taxon>
        <taxon>Pseudomonadati</taxon>
        <taxon>Bacteroidota</taxon>
        <taxon>Cytophagia</taxon>
        <taxon>Cytophagales</taxon>
        <taxon>Spirosomataceae</taxon>
        <taxon>Runella</taxon>
    </lineage>
</organism>
<reference evidence="1 2" key="1">
    <citation type="submission" date="2018-07" db="EMBL/GenBank/DDBJ databases">
        <title>Genome analysis of Runella aurantiaca.</title>
        <authorList>
            <person name="Yang X."/>
        </authorList>
    </citation>
    <scope>NUCLEOTIDE SEQUENCE [LARGE SCALE GENOMIC DNA]</scope>
    <source>
        <strain evidence="1 2">YX9</strain>
    </source>
</reference>
<proteinExistence type="predicted"/>
<sequence length="160" mass="18847">MSLAQTEAVQLFDLKKYQIDNLSVNFPLQGQSIEIELQNQGGRIRFIADIDNANEFVKKAKFQMRYKKVFSLRRLDLNGNHRNPPENAPSSLFEGYENYVFNKEDHIHFYIEGYGERWALPLAKFPEIGIKETDDLFEKMQKFFKYCNVEKLTVNKLLDL</sequence>
<dbReference type="Proteomes" id="UP000253141">
    <property type="component" value="Unassembled WGS sequence"/>
</dbReference>
<dbReference type="EMBL" id="QPIW01000019">
    <property type="protein sequence ID" value="RDB04107.1"/>
    <property type="molecule type" value="Genomic_DNA"/>
</dbReference>
<evidence type="ECO:0000313" key="1">
    <source>
        <dbReference type="EMBL" id="RDB04107.1"/>
    </source>
</evidence>
<name>A0A369I6J3_9BACT</name>
<accession>A0A369I6J3</accession>
<evidence type="ECO:0000313" key="2">
    <source>
        <dbReference type="Proteomes" id="UP000253141"/>
    </source>
</evidence>
<dbReference type="RefSeq" id="WP_114462853.1">
    <property type="nucleotide sequence ID" value="NZ_QPIW01000019.1"/>
</dbReference>
<keyword evidence="2" id="KW-1185">Reference proteome</keyword>